<dbReference type="PANTHER" id="PTHR32410">
    <property type="entry name" value="CYSTEINE/HISTIDINE-RICH C1 DOMAIN FAMILY PROTEIN"/>
    <property type="match status" value="1"/>
</dbReference>
<dbReference type="InterPro" id="IPR046349">
    <property type="entry name" value="C1-like_sf"/>
</dbReference>
<gene>
    <name evidence="2" type="ORF">Goklo_024481</name>
</gene>
<dbReference type="EMBL" id="JABFAB010238892">
    <property type="protein sequence ID" value="MBA0670977.1"/>
    <property type="molecule type" value="Genomic_DNA"/>
</dbReference>
<dbReference type="OrthoDB" id="989270at2759"/>
<organism evidence="2 3">
    <name type="scientific">Gossypium klotzschianum</name>
    <dbReference type="NCBI Taxonomy" id="34286"/>
    <lineage>
        <taxon>Eukaryota</taxon>
        <taxon>Viridiplantae</taxon>
        <taxon>Streptophyta</taxon>
        <taxon>Embryophyta</taxon>
        <taxon>Tracheophyta</taxon>
        <taxon>Spermatophyta</taxon>
        <taxon>Magnoliopsida</taxon>
        <taxon>eudicotyledons</taxon>
        <taxon>Gunneridae</taxon>
        <taxon>Pentapetalae</taxon>
        <taxon>rosids</taxon>
        <taxon>malvids</taxon>
        <taxon>Malvales</taxon>
        <taxon>Malvaceae</taxon>
        <taxon>Malvoideae</taxon>
        <taxon>Gossypium</taxon>
    </lineage>
</organism>
<keyword evidence="1" id="KW-1133">Transmembrane helix</keyword>
<feature type="non-terminal residue" evidence="2">
    <location>
        <position position="1"/>
    </location>
</feature>
<keyword evidence="3" id="KW-1185">Reference proteome</keyword>
<proteinExistence type="predicted"/>
<evidence type="ECO:0000313" key="3">
    <source>
        <dbReference type="Proteomes" id="UP000593573"/>
    </source>
</evidence>
<sequence>EKCNSCGIRCWHGAFKCGKCRFVLDFVCLALLHSALHKIDEHMLNLTYYDDKEQSYCDICEQERDQTLWYYSCSFVILLLILNVFLDNFHFSRMGSHGLTLITHILIILNFLERLRAILNVFVVVSFAKK</sequence>
<comment type="caution">
    <text evidence="2">The sequence shown here is derived from an EMBL/GenBank/DDBJ whole genome shotgun (WGS) entry which is preliminary data.</text>
</comment>
<dbReference type="PANTHER" id="PTHR32410:SF216">
    <property type="entry name" value="PHORBOL-ESTER_DAG-TYPE DOMAIN-CONTAINING PROTEIN"/>
    <property type="match status" value="1"/>
</dbReference>
<dbReference type="InterPro" id="IPR053192">
    <property type="entry name" value="Vacuole_Formation_Reg"/>
</dbReference>
<protein>
    <recommendedName>
        <fullName evidence="4">DC1 domain-containing protein</fullName>
    </recommendedName>
</protein>
<feature type="transmembrane region" description="Helical" evidence="1">
    <location>
        <begin position="68"/>
        <end position="86"/>
    </location>
</feature>
<evidence type="ECO:0008006" key="4">
    <source>
        <dbReference type="Google" id="ProtNLM"/>
    </source>
</evidence>
<name>A0A7J8W7D4_9ROSI</name>
<reference evidence="2 3" key="1">
    <citation type="journal article" date="2019" name="Genome Biol. Evol.">
        <title>Insights into the evolution of the New World diploid cottons (Gossypium, subgenus Houzingenia) based on genome sequencing.</title>
        <authorList>
            <person name="Grover C.E."/>
            <person name="Arick M.A. 2nd"/>
            <person name="Thrash A."/>
            <person name="Conover J.L."/>
            <person name="Sanders W.S."/>
            <person name="Peterson D.G."/>
            <person name="Frelichowski J.E."/>
            <person name="Scheffler J.A."/>
            <person name="Scheffler B.E."/>
            <person name="Wendel J.F."/>
        </authorList>
    </citation>
    <scope>NUCLEOTIDE SEQUENCE [LARGE SCALE GENOMIC DNA]</scope>
    <source>
        <strain evidence="2">57</strain>
        <tissue evidence="2">Leaf</tissue>
    </source>
</reference>
<evidence type="ECO:0000256" key="1">
    <source>
        <dbReference type="SAM" id="Phobius"/>
    </source>
</evidence>
<dbReference type="Proteomes" id="UP000593573">
    <property type="component" value="Unassembled WGS sequence"/>
</dbReference>
<accession>A0A7J8W7D4</accession>
<keyword evidence="1" id="KW-0812">Transmembrane</keyword>
<dbReference type="SUPFAM" id="SSF57889">
    <property type="entry name" value="Cysteine-rich domain"/>
    <property type="match status" value="1"/>
</dbReference>
<feature type="non-terminal residue" evidence="2">
    <location>
        <position position="130"/>
    </location>
</feature>
<keyword evidence="1" id="KW-0472">Membrane</keyword>
<feature type="transmembrane region" description="Helical" evidence="1">
    <location>
        <begin position="92"/>
        <end position="112"/>
    </location>
</feature>
<evidence type="ECO:0000313" key="2">
    <source>
        <dbReference type="EMBL" id="MBA0670977.1"/>
    </source>
</evidence>
<dbReference type="AlphaFoldDB" id="A0A7J8W7D4"/>